<gene>
    <name evidence="2" type="ORF">H1V43_21150</name>
</gene>
<evidence type="ECO:0000256" key="1">
    <source>
        <dbReference type="SAM" id="MobiDB-lite"/>
    </source>
</evidence>
<accession>A0A7W2D311</accession>
<feature type="region of interest" description="Disordered" evidence="1">
    <location>
        <begin position="1"/>
        <end position="23"/>
    </location>
</feature>
<organism evidence="2 3">
    <name type="scientific">Streptomyces himalayensis subsp. aureolus</name>
    <dbReference type="NCBI Taxonomy" id="2758039"/>
    <lineage>
        <taxon>Bacteria</taxon>
        <taxon>Bacillati</taxon>
        <taxon>Actinomycetota</taxon>
        <taxon>Actinomycetes</taxon>
        <taxon>Kitasatosporales</taxon>
        <taxon>Streptomycetaceae</taxon>
        <taxon>Streptomyces</taxon>
        <taxon>Streptomyces himalayensis</taxon>
    </lineage>
</organism>
<dbReference type="AlphaFoldDB" id="A0A7W2D311"/>
<keyword evidence="3" id="KW-1185">Reference proteome</keyword>
<proteinExistence type="predicted"/>
<sequence>MIKLERTAEDGRTKLAGLDGEEHDAQWRRWRKAAEAFHAAVTKYAASGGNRYELEMAAKKAVRHPEPEAAAAYGHA</sequence>
<dbReference type="EMBL" id="JACEQY010000023">
    <property type="protein sequence ID" value="MBA4863825.1"/>
    <property type="molecule type" value="Genomic_DNA"/>
</dbReference>
<reference evidence="2 3" key="1">
    <citation type="submission" date="2020-07" db="EMBL/GenBank/DDBJ databases">
        <title>Streptomyces isolated from Indian soil.</title>
        <authorList>
            <person name="Mandal S."/>
            <person name="Maiti P.K."/>
        </authorList>
    </citation>
    <scope>NUCLEOTIDE SEQUENCE [LARGE SCALE GENOMIC DNA]</scope>
    <source>
        <strain evidence="2 3">PSKA54</strain>
    </source>
</reference>
<name>A0A7W2D311_9ACTN</name>
<evidence type="ECO:0000313" key="3">
    <source>
        <dbReference type="Proteomes" id="UP000586976"/>
    </source>
</evidence>
<dbReference type="Proteomes" id="UP000586976">
    <property type="component" value="Unassembled WGS sequence"/>
</dbReference>
<comment type="caution">
    <text evidence="2">The sequence shown here is derived from an EMBL/GenBank/DDBJ whole genome shotgun (WGS) entry which is preliminary data.</text>
</comment>
<evidence type="ECO:0000313" key="2">
    <source>
        <dbReference type="EMBL" id="MBA4863825.1"/>
    </source>
</evidence>
<feature type="compositionally biased region" description="Basic and acidic residues" evidence="1">
    <location>
        <begin position="1"/>
        <end position="13"/>
    </location>
</feature>
<protein>
    <submittedName>
        <fullName evidence="2">Uncharacterized protein</fullName>
    </submittedName>
</protein>